<name>A0A3B1D112_9ZZZZ</name>
<gene>
    <name evidence="1" type="ORF">MNBD_NITROSPIRAE03-2005</name>
</gene>
<sequence>MADRCLKKYQKLQISGFLHIITIRVIY</sequence>
<proteinExistence type="predicted"/>
<dbReference type="AlphaFoldDB" id="A0A3B1D112"/>
<accession>A0A3B1D112</accession>
<reference evidence="1" key="1">
    <citation type="submission" date="2018-06" db="EMBL/GenBank/DDBJ databases">
        <authorList>
            <person name="Zhirakovskaya E."/>
        </authorList>
    </citation>
    <scope>NUCLEOTIDE SEQUENCE</scope>
</reference>
<protein>
    <submittedName>
        <fullName evidence="1">Uncharacterized protein</fullName>
    </submittedName>
</protein>
<evidence type="ECO:0000313" key="1">
    <source>
        <dbReference type="EMBL" id="VAX32521.1"/>
    </source>
</evidence>
<feature type="non-terminal residue" evidence="1">
    <location>
        <position position="27"/>
    </location>
</feature>
<dbReference type="EMBL" id="UOGI01000141">
    <property type="protein sequence ID" value="VAX32521.1"/>
    <property type="molecule type" value="Genomic_DNA"/>
</dbReference>
<organism evidence="1">
    <name type="scientific">hydrothermal vent metagenome</name>
    <dbReference type="NCBI Taxonomy" id="652676"/>
    <lineage>
        <taxon>unclassified sequences</taxon>
        <taxon>metagenomes</taxon>
        <taxon>ecological metagenomes</taxon>
    </lineage>
</organism>